<dbReference type="GO" id="GO:0017001">
    <property type="term" value="P:antibiotic catabolic process"/>
    <property type="evidence" value="ECO:0007669"/>
    <property type="project" value="InterPro"/>
</dbReference>
<dbReference type="SUPFAM" id="SSF56601">
    <property type="entry name" value="beta-lactamase/transpeptidase-like"/>
    <property type="match status" value="1"/>
</dbReference>
<dbReference type="Pfam" id="PF00144">
    <property type="entry name" value="Beta-lactamase"/>
    <property type="match status" value="1"/>
</dbReference>
<evidence type="ECO:0000313" key="8">
    <source>
        <dbReference type="Proteomes" id="UP001348817"/>
    </source>
</evidence>
<dbReference type="InterPro" id="IPR001466">
    <property type="entry name" value="Beta-lactam-related"/>
</dbReference>
<dbReference type="EMBL" id="AP025318">
    <property type="protein sequence ID" value="BDD12339.1"/>
    <property type="molecule type" value="Genomic_DNA"/>
</dbReference>
<feature type="domain" description="Beta-lactamase-related" evidence="6">
    <location>
        <begin position="69"/>
        <end position="360"/>
    </location>
</feature>
<sequence length="384" mass="42579">MLLLFENTIMRSIAVIAILFLFCAEVIGQRHQNVFDAQSLEQGVISPEQAKIIFKSAKTFPNGSEFSIAIIRRNKKPEFYGIRKENDTVNTVINKKSIFEIGSISKTFTATLLADLSVNGKLNLNDPLKDFVDLGENDSLGITLTHLANHTSGLPRLPSNLILWFADPKNPYKNYGEKDLKNYLAGKIELTTKPGEKSAYSNLGFGLLGYVLTTKENKTYEELLTKTIFKKYGMPNTTTDRNKVKADLVAGRDPSGEIVPNWDLNVMEGAGAILSNVVDLSKYVTAHFNPSDRVLSLTRKPTFRIKSDMEIALSWFVLDKGELGKWIWHNGGTGGYSSSLALSPENEYGVVVLTNVSAFHPNRGSIEDVCFGLMKSIGENDKIK</sequence>
<comment type="similarity">
    <text evidence="2 5">Belongs to the class-C beta-lactamase family.</text>
</comment>
<dbReference type="EC" id="3.5.2.6" evidence="5"/>
<evidence type="ECO:0000256" key="3">
    <source>
        <dbReference type="ARBA" id="ARBA00022801"/>
    </source>
</evidence>
<organism evidence="7 8">
    <name type="scientific">Fulvitalea axinellae</name>
    <dbReference type="NCBI Taxonomy" id="1182444"/>
    <lineage>
        <taxon>Bacteria</taxon>
        <taxon>Pseudomonadati</taxon>
        <taxon>Bacteroidota</taxon>
        <taxon>Cytophagia</taxon>
        <taxon>Cytophagales</taxon>
        <taxon>Persicobacteraceae</taxon>
        <taxon>Fulvitalea</taxon>
    </lineage>
</organism>
<evidence type="ECO:0000313" key="7">
    <source>
        <dbReference type="EMBL" id="BDD12339.1"/>
    </source>
</evidence>
<keyword evidence="4 5" id="KW-0046">Antibiotic resistance</keyword>
<dbReference type="GO" id="GO:0030288">
    <property type="term" value="C:outer membrane-bounded periplasmic space"/>
    <property type="evidence" value="ECO:0007669"/>
    <property type="project" value="InterPro"/>
</dbReference>
<evidence type="ECO:0000256" key="2">
    <source>
        <dbReference type="ARBA" id="ARBA00007840"/>
    </source>
</evidence>
<dbReference type="Gene3D" id="3.40.710.10">
    <property type="entry name" value="DD-peptidase/beta-lactamase superfamily"/>
    <property type="match status" value="1"/>
</dbReference>
<dbReference type="GO" id="GO:0008800">
    <property type="term" value="F:beta-lactamase activity"/>
    <property type="evidence" value="ECO:0007669"/>
    <property type="project" value="UniProtKB-UniRule"/>
</dbReference>
<dbReference type="KEGG" id="fax:FUAX_47710"/>
<dbReference type="InterPro" id="IPR050491">
    <property type="entry name" value="AmpC-like"/>
</dbReference>
<evidence type="ECO:0000256" key="5">
    <source>
        <dbReference type="RuleBase" id="RU361140"/>
    </source>
</evidence>
<accession>A0AAU9D0V8</accession>
<gene>
    <name evidence="7" type="ORF">FUAX_47710</name>
</gene>
<dbReference type="InterPro" id="IPR012338">
    <property type="entry name" value="Beta-lactam/transpept-like"/>
</dbReference>
<evidence type="ECO:0000259" key="6">
    <source>
        <dbReference type="Pfam" id="PF00144"/>
    </source>
</evidence>
<evidence type="ECO:0000256" key="4">
    <source>
        <dbReference type="ARBA" id="ARBA00023251"/>
    </source>
</evidence>
<evidence type="ECO:0000256" key="1">
    <source>
        <dbReference type="ARBA" id="ARBA00001526"/>
    </source>
</evidence>
<protein>
    <recommendedName>
        <fullName evidence="5">Beta-lactamase</fullName>
        <ecNumber evidence="5">3.5.2.6</ecNumber>
    </recommendedName>
</protein>
<comment type="catalytic activity">
    <reaction evidence="1 5">
        <text>a beta-lactam + H2O = a substituted beta-amino acid</text>
        <dbReference type="Rhea" id="RHEA:20401"/>
        <dbReference type="ChEBI" id="CHEBI:15377"/>
        <dbReference type="ChEBI" id="CHEBI:35627"/>
        <dbReference type="ChEBI" id="CHEBI:140347"/>
        <dbReference type="EC" id="3.5.2.6"/>
    </reaction>
</comment>
<keyword evidence="8" id="KW-1185">Reference proteome</keyword>
<dbReference type="PANTHER" id="PTHR46825:SF8">
    <property type="entry name" value="BETA-LACTAMASE-RELATED"/>
    <property type="match status" value="1"/>
</dbReference>
<dbReference type="GO" id="GO:0046677">
    <property type="term" value="P:response to antibiotic"/>
    <property type="evidence" value="ECO:0007669"/>
    <property type="project" value="UniProtKB-UniRule"/>
</dbReference>
<keyword evidence="3 5" id="KW-0378">Hydrolase</keyword>
<proteinExistence type="inferred from homology"/>
<dbReference type="AlphaFoldDB" id="A0AAU9D0V8"/>
<keyword evidence="7" id="KW-0614">Plasmid</keyword>
<name>A0AAU9D0V8_9BACT</name>
<geneLocation type="plasmid" evidence="7 8">
    <name>pFA4</name>
</geneLocation>
<dbReference type="InterPro" id="IPR001586">
    <property type="entry name" value="Beta-lactam_class-C_AS"/>
</dbReference>
<dbReference type="Proteomes" id="UP001348817">
    <property type="component" value="Plasmid pFA4"/>
</dbReference>
<dbReference type="PANTHER" id="PTHR46825">
    <property type="entry name" value="D-ALANYL-D-ALANINE-CARBOXYPEPTIDASE/ENDOPEPTIDASE AMPH"/>
    <property type="match status" value="1"/>
</dbReference>
<reference evidence="7 8" key="1">
    <citation type="submission" date="2021-12" db="EMBL/GenBank/DDBJ databases">
        <title>Genome sequencing of bacteria with rrn-lacking chromosome and rrn-plasmid.</title>
        <authorList>
            <person name="Anda M."/>
            <person name="Iwasaki W."/>
        </authorList>
    </citation>
    <scope>NUCLEOTIDE SEQUENCE [LARGE SCALE GENOMIC DNA]</scope>
    <source>
        <strain evidence="7 8">DSM 100852</strain>
        <plasmid evidence="7 8">pFA4</plasmid>
    </source>
</reference>
<dbReference type="PROSITE" id="PS00336">
    <property type="entry name" value="BETA_LACTAMASE_C"/>
    <property type="match status" value="1"/>
</dbReference>